<dbReference type="CTD" id="446359"/>
<dbReference type="GO" id="GO:0004462">
    <property type="term" value="F:lactoylglutathione lyase activity"/>
    <property type="evidence" value="ECO:0007669"/>
    <property type="project" value="UniProtKB-UniRule"/>
</dbReference>
<organism evidence="16">
    <name type="scientific">Xenopus laevis</name>
    <name type="common">African clawed frog</name>
    <dbReference type="NCBI Taxonomy" id="8355"/>
    <lineage>
        <taxon>Eukaryota</taxon>
        <taxon>Metazoa</taxon>
        <taxon>Chordata</taxon>
        <taxon>Craniata</taxon>
        <taxon>Vertebrata</taxon>
        <taxon>Euteleostomi</taxon>
        <taxon>Amphibia</taxon>
        <taxon>Batrachia</taxon>
        <taxon>Anura</taxon>
        <taxon>Pipoidea</taxon>
        <taxon>Pipidae</taxon>
        <taxon>Xenopodinae</taxon>
        <taxon>Xenopus</taxon>
        <taxon>Xenopus</taxon>
    </lineage>
</organism>
<feature type="binding site" evidence="13">
    <location>
        <position position="106"/>
    </location>
    <ligand>
        <name>Zn(2+)</name>
        <dbReference type="ChEBI" id="CHEBI:29105"/>
        <note>ligand shared between dimeric partners</note>
    </ligand>
</feature>
<evidence type="ECO:0000256" key="13">
    <source>
        <dbReference type="PIRSR" id="PIRSR604361-3"/>
    </source>
</evidence>
<proteinExistence type="evidence at transcript level"/>
<dbReference type="Pfam" id="PF00903">
    <property type="entry name" value="Glyoxalase"/>
    <property type="match status" value="1"/>
</dbReference>
<dbReference type="PROSITE" id="PS00934">
    <property type="entry name" value="GLYOXALASE_I_1"/>
    <property type="match status" value="1"/>
</dbReference>
<dbReference type="OrthoDB" id="16820at2759"/>
<dbReference type="PROSITE" id="PS51819">
    <property type="entry name" value="VOC"/>
    <property type="match status" value="1"/>
</dbReference>
<dbReference type="KEGG" id="xla:446359"/>
<dbReference type="InterPro" id="IPR029068">
    <property type="entry name" value="Glyas_Bleomycin-R_OHBP_Dase"/>
</dbReference>
<feature type="binding site" evidence="12">
    <location>
        <position position="40"/>
    </location>
    <ligand>
        <name>substrate</name>
        <note>ligand shared between dimeric partners</note>
    </ligand>
</feature>
<evidence type="ECO:0000256" key="1">
    <source>
        <dbReference type="ARBA" id="ARBA00005008"/>
    </source>
</evidence>
<evidence type="ECO:0000313" key="19">
    <source>
        <dbReference type="Xenbase" id="XB-GENE-6251484"/>
    </source>
</evidence>
<protein>
    <recommendedName>
        <fullName evidence="4 14">Lactoylglutathione lyase</fullName>
        <ecNumber evidence="3 14">4.4.1.5</ecNumber>
    </recommendedName>
    <alternativeName>
        <fullName evidence="14">Glyoxalase I</fullName>
    </alternativeName>
</protein>
<feature type="binding site" evidence="12">
    <location>
        <position position="44"/>
    </location>
    <ligand>
        <name>substrate</name>
        <note>ligand shared between dimeric partners</note>
    </ligand>
</feature>
<dbReference type="SUPFAM" id="SSF54593">
    <property type="entry name" value="Glyoxalase/Bleomycin resistance protein/Dihydroxybiphenyl dioxygenase"/>
    <property type="match status" value="1"/>
</dbReference>
<feature type="binding site" evidence="13">
    <location>
        <position position="132"/>
    </location>
    <ligand>
        <name>Zn(2+)</name>
        <dbReference type="ChEBI" id="CHEBI:29105"/>
        <note>ligand shared between dimeric partners</note>
    </ligand>
</feature>
<evidence type="ECO:0000256" key="7">
    <source>
        <dbReference type="ARBA" id="ARBA00023206"/>
    </source>
</evidence>
<evidence type="ECO:0000256" key="2">
    <source>
        <dbReference type="ARBA" id="ARBA00010363"/>
    </source>
</evidence>
<comment type="catalytic activity">
    <reaction evidence="9">
        <text>(R)-S-lactoylglutathione = methylglyoxal + glutathione</text>
        <dbReference type="Rhea" id="RHEA:19069"/>
        <dbReference type="ChEBI" id="CHEBI:17158"/>
        <dbReference type="ChEBI" id="CHEBI:57474"/>
        <dbReference type="ChEBI" id="CHEBI:57925"/>
        <dbReference type="EC" id="4.4.1.5"/>
    </reaction>
    <physiologicalReaction direction="right-to-left" evidence="9">
        <dbReference type="Rhea" id="RHEA:19071"/>
    </physiologicalReaction>
</comment>
<feature type="binding site" evidence="12">
    <location>
        <position position="132"/>
    </location>
    <ligand>
        <name>substrate</name>
        <note>ligand shared between dimeric partners</note>
    </ligand>
</feature>
<dbReference type="GeneID" id="446359"/>
<evidence type="ECO:0000256" key="10">
    <source>
        <dbReference type="ARBA" id="ARBA00059624"/>
    </source>
</evidence>
<dbReference type="InterPro" id="IPR037523">
    <property type="entry name" value="VOC_core"/>
</dbReference>
<dbReference type="EMBL" id="BC076752">
    <property type="protein sequence ID" value="AAH76752.1"/>
    <property type="molecule type" value="mRNA"/>
</dbReference>
<sequence>MAAEQQQQPQGVELHGLSDEAAYSMCSDPHQLTKDFMLQQTMLRIKDPKKSLEFYTNVLGMTLLQKFDFPSMKFSLYFMAYEDKKDIPADVKERTAWTFSRKATLELTHNWGTEHDEKPYHNGNSDPRGFGHIGLAVPDVYAACKRFEELGVTFVKKPDDGKMKGLAFIQDPDGYWIEILSPNNMLSII</sequence>
<comment type="pathway">
    <text evidence="1 14">Secondary metabolite metabolism; methylglyoxal degradation; (R)-lactate from methylglyoxal: step 1/2.</text>
</comment>
<dbReference type="FunFam" id="3.10.180.10:FF:000011">
    <property type="entry name" value="Lactoylglutathione lyase"/>
    <property type="match status" value="1"/>
</dbReference>
<dbReference type="UniPathway" id="UPA00619">
    <property type="reaction ID" value="UER00675"/>
</dbReference>
<dbReference type="Proteomes" id="UP000186698">
    <property type="component" value="Chromosome 5L"/>
</dbReference>
<dbReference type="GO" id="GO:0046872">
    <property type="term" value="F:metal ion binding"/>
    <property type="evidence" value="ECO:0007669"/>
    <property type="project" value="UniProtKB-UniRule"/>
</dbReference>
<dbReference type="PANTHER" id="PTHR10374:SF30">
    <property type="entry name" value="LACTOYLGLUTATHIONE LYASE"/>
    <property type="match status" value="1"/>
</dbReference>
<evidence type="ECO:0000313" key="16">
    <source>
        <dbReference type="EMBL" id="AAH76752.1"/>
    </source>
</evidence>
<evidence type="ECO:0000313" key="18">
    <source>
        <dbReference type="RefSeq" id="NP_001086524.1"/>
    </source>
</evidence>
<dbReference type="AGR" id="Xenbase:XB-GENE-6251484"/>
<evidence type="ECO:0000313" key="17">
    <source>
        <dbReference type="Proteomes" id="UP000186698"/>
    </source>
</evidence>
<evidence type="ECO:0000256" key="3">
    <source>
        <dbReference type="ARBA" id="ARBA00012081"/>
    </source>
</evidence>
<evidence type="ECO:0000259" key="15">
    <source>
        <dbReference type="PROSITE" id="PS51819"/>
    </source>
</evidence>
<comment type="cofactor">
    <cofactor evidence="13">
        <name>Zn(2+)</name>
        <dbReference type="ChEBI" id="CHEBI:29105"/>
    </cofactor>
    <text evidence="13">Binds 1 zinc ion per subunit. In the homodimer, two zinc ions are bound between subunits.</text>
</comment>
<dbReference type="Xenbase" id="XB-GENE-6251484">
    <property type="gene designation" value="glo1.L"/>
</dbReference>
<feature type="active site" description="Proton donor/acceptor" evidence="11">
    <location>
        <position position="178"/>
    </location>
</feature>
<evidence type="ECO:0000256" key="4">
    <source>
        <dbReference type="ARBA" id="ARBA00018701"/>
    </source>
</evidence>
<keyword evidence="7" id="KW-0318">Glutathionylation</keyword>
<feature type="binding site" evidence="12">
    <location>
        <begin position="162"/>
        <end position="163"/>
    </location>
    <ligand>
        <name>substrate</name>
        <note>ligand shared between dimeric partners</note>
    </ligand>
</feature>
<evidence type="ECO:0000256" key="14">
    <source>
        <dbReference type="RuleBase" id="RU361179"/>
    </source>
</evidence>
<evidence type="ECO:0000256" key="12">
    <source>
        <dbReference type="PIRSR" id="PIRSR604361-2"/>
    </source>
</evidence>
<reference evidence="18" key="3">
    <citation type="submission" date="2025-04" db="UniProtKB">
        <authorList>
            <consortium name="RefSeq"/>
        </authorList>
    </citation>
    <scope>IDENTIFICATION</scope>
</reference>
<keyword evidence="8 14" id="KW-0456">Lyase</keyword>
<dbReference type="InterPro" id="IPR004360">
    <property type="entry name" value="Glyas_Fos-R_dOase_dom"/>
</dbReference>
<keyword evidence="17" id="KW-1185">Reference proteome</keyword>
<reference evidence="16" key="2">
    <citation type="submission" date="2004-07" db="EMBL/GenBank/DDBJ databases">
        <authorList>
            <consortium name="NIH - Xenopus Gene Collection (XGC) project"/>
        </authorList>
    </citation>
    <scope>NUCLEOTIDE SEQUENCE [LARGE SCALE MRNA]</scope>
    <source>
        <tissue evidence="16">Lung</tissue>
    </source>
</reference>
<feature type="binding site" evidence="12">
    <location>
        <position position="128"/>
    </location>
    <ligand>
        <name>substrate</name>
        <note>ligand shared between dimeric partners</note>
    </ligand>
</feature>
<evidence type="ECO:0000256" key="5">
    <source>
        <dbReference type="ARBA" id="ARBA00022723"/>
    </source>
</evidence>
<dbReference type="CDD" id="cd07233">
    <property type="entry name" value="GlxI_Zn"/>
    <property type="match status" value="1"/>
</dbReference>
<gene>
    <name evidence="18 19" type="primary">glo1.L</name>
    <name evidence="18" type="synonym">glo1</name>
    <name evidence="18" type="synonym">glo1-a</name>
    <name evidence="18" type="synonym">glo1-b</name>
    <name evidence="18" type="synonym">glod1</name>
    <name evidence="18" type="synonym">glyi</name>
    <name evidence="16" type="synonym">MGC82317</name>
</gene>
<evidence type="ECO:0000256" key="9">
    <source>
        <dbReference type="ARBA" id="ARBA00052187"/>
    </source>
</evidence>
<evidence type="ECO:0000256" key="6">
    <source>
        <dbReference type="ARBA" id="ARBA00022833"/>
    </source>
</evidence>
<comment type="similarity">
    <text evidence="2 14">Belongs to the glyoxalase I family.</text>
</comment>
<dbReference type="InterPro" id="IPR004361">
    <property type="entry name" value="Glyoxalase_1"/>
</dbReference>
<reference evidence="18" key="1">
    <citation type="journal article" date="2002" name="Dev. Dyn.">
        <title>Genetic and genomic tools for Xenopus research: The NIH Xenopus initiative.</title>
        <authorList>
            <person name="Klein S.L."/>
            <person name="Strausberg R.L."/>
            <person name="Wagner L."/>
            <person name="Pontius J."/>
            <person name="Clifton S.W."/>
            <person name="Richardson P."/>
        </authorList>
    </citation>
    <scope>NUCLEOTIDE SEQUENCE</scope>
</reference>
<dbReference type="InterPro" id="IPR018146">
    <property type="entry name" value="Glyoxalase_1_CS"/>
</dbReference>
<feature type="binding site" evidence="12">
    <location>
        <position position="110"/>
    </location>
    <ligand>
        <name>substrate</name>
        <note>ligand shared between dimeric partners</note>
    </ligand>
</feature>
<dbReference type="NCBIfam" id="TIGR00068">
    <property type="entry name" value="glyox_I"/>
    <property type="match status" value="1"/>
</dbReference>
<comment type="function">
    <text evidence="10">Catalyzes the conversion of hemimercaptal, formed from methylglyoxal and glutathione, to S-lactoylglutathione. Involved in the regulation of TNF-induced transcriptional activity of NF-kappa-B. Required for normal osteoclastogenesis.</text>
</comment>
<feature type="binding site" evidence="13">
    <location>
        <position position="40"/>
    </location>
    <ligand>
        <name>Zn(2+)</name>
        <dbReference type="ChEBI" id="CHEBI:29105"/>
        <note>ligand shared between dimeric partners</note>
    </ligand>
</feature>
<dbReference type="DNASU" id="446359"/>
<feature type="binding site" evidence="13">
    <location>
        <position position="178"/>
    </location>
    <ligand>
        <name>Zn(2+)</name>
        <dbReference type="ChEBI" id="CHEBI:29105"/>
        <note>ligand shared between dimeric partners</note>
    </ligand>
</feature>
<dbReference type="AlphaFoldDB" id="Q6DFI5"/>
<dbReference type="PANTHER" id="PTHR10374">
    <property type="entry name" value="LACTOYLGLUTATHIONE LYASE GLYOXALASE I"/>
    <property type="match status" value="1"/>
</dbReference>
<accession>Q6DFI5</accession>
<evidence type="ECO:0000256" key="11">
    <source>
        <dbReference type="PIRSR" id="PIRSR604361-1"/>
    </source>
</evidence>
<feature type="domain" description="VOC" evidence="15">
    <location>
        <begin position="37"/>
        <end position="182"/>
    </location>
</feature>
<keyword evidence="6 13" id="KW-0862">Zinc</keyword>
<dbReference type="RefSeq" id="NP_001086524.1">
    <property type="nucleotide sequence ID" value="NM_001093055.1"/>
</dbReference>
<keyword evidence="5 13" id="KW-0479">Metal-binding</keyword>
<evidence type="ECO:0000256" key="8">
    <source>
        <dbReference type="ARBA" id="ARBA00023239"/>
    </source>
</evidence>
<dbReference type="PROSITE" id="PS00935">
    <property type="entry name" value="GLYOXALASE_I_2"/>
    <property type="match status" value="1"/>
</dbReference>
<dbReference type="Gene3D" id="3.10.180.10">
    <property type="entry name" value="2,3-Dihydroxybiphenyl 1,2-Dioxygenase, domain 1"/>
    <property type="match status" value="1"/>
</dbReference>
<dbReference type="EC" id="4.4.1.5" evidence="3 14"/>
<name>Q6DFI5_XENLA</name>